<feature type="compositionally biased region" description="Basic residues" evidence="14">
    <location>
        <begin position="620"/>
        <end position="634"/>
    </location>
</feature>
<keyword evidence="7" id="KW-0694">RNA-binding</keyword>
<proteinExistence type="predicted"/>
<dbReference type="RefSeq" id="YP_009162360.1">
    <property type="nucleotide sequence ID" value="NC_027705.1"/>
</dbReference>
<dbReference type="GO" id="GO:0039657">
    <property type="term" value="P:symbiont-mediated suppression of host gene expression"/>
    <property type="evidence" value="ECO:0007669"/>
    <property type="project" value="UniProtKB-KW"/>
</dbReference>
<keyword evidence="9" id="KW-1190">Host gene expression shutoff by virus</keyword>
<evidence type="ECO:0000256" key="12">
    <source>
        <dbReference type="ARBA" id="ARBA00023247"/>
    </source>
</evidence>
<dbReference type="Proteomes" id="UP000102399">
    <property type="component" value="Segment"/>
</dbReference>
<dbReference type="GeneID" id="25395992"/>
<keyword evidence="12" id="KW-1262">Eukaryotic host gene expression shutoff by virus</keyword>
<keyword evidence="11" id="KW-1035">Host cytoplasm</keyword>
<keyword evidence="5" id="KW-1155">Translational shunt</keyword>
<keyword evidence="3" id="KW-0597">Phosphoprotein</keyword>
<evidence type="ECO:0000256" key="1">
    <source>
        <dbReference type="ARBA" id="ARBA00022448"/>
    </source>
</evidence>
<dbReference type="GO" id="GO:0039606">
    <property type="term" value="P:symbiont-mediated suppression of host translation initiation"/>
    <property type="evidence" value="ECO:0007669"/>
    <property type="project" value="UniProtKB-KW"/>
</dbReference>
<dbReference type="GO" id="GO:0003723">
    <property type="term" value="F:RNA binding"/>
    <property type="evidence" value="ECO:0007669"/>
    <property type="project" value="UniProtKB-KW"/>
</dbReference>
<keyword evidence="16" id="KW-1185">Reference proteome</keyword>
<name>A0A0K1DBV8_ADEE2</name>
<feature type="compositionally biased region" description="Gly residues" evidence="14">
    <location>
        <begin position="636"/>
        <end position="648"/>
    </location>
</feature>
<organism evidence="15 16">
    <name type="scientific">Equine adenovirus B serotype 2</name>
    <name type="common">EAdV-2</name>
    <name type="synonym">Equine adenovirus 2</name>
    <dbReference type="NCBI Taxonomy" id="67603"/>
    <lineage>
        <taxon>Viruses</taxon>
        <taxon>Varidnaviria</taxon>
        <taxon>Bamfordvirae</taxon>
        <taxon>Preplasmiviricota</taxon>
        <taxon>Polisuviricotina</taxon>
        <taxon>Pharingeaviricetes</taxon>
        <taxon>Rowavirales</taxon>
        <taxon>Adenoviridae</taxon>
        <taxon>Mastadenovirus</taxon>
        <taxon>Mastadenovirus equidae</taxon>
        <taxon>Equine mastadenovirus B</taxon>
    </lineage>
</organism>
<feature type="compositionally biased region" description="Basic and acidic residues" evidence="14">
    <location>
        <begin position="653"/>
        <end position="664"/>
    </location>
</feature>
<keyword evidence="6" id="KW-1193">Eukaryotic host translation shutoff by virus</keyword>
<keyword evidence="4" id="KW-0945">Host-virus interaction</keyword>
<evidence type="ECO:0000256" key="5">
    <source>
        <dbReference type="ARBA" id="ARBA00022586"/>
    </source>
</evidence>
<evidence type="ECO:0000256" key="4">
    <source>
        <dbReference type="ARBA" id="ARBA00022581"/>
    </source>
</evidence>
<dbReference type="EMBL" id="KT160425">
    <property type="protein sequence ID" value="AKT26036.1"/>
    <property type="molecule type" value="Genomic_DNA"/>
</dbReference>
<dbReference type="InterPro" id="IPR003381">
    <property type="entry name" value="L4"/>
</dbReference>
<evidence type="ECO:0000256" key="13">
    <source>
        <dbReference type="ARBA" id="ARBA00023325"/>
    </source>
</evidence>
<evidence type="ECO:0000256" key="3">
    <source>
        <dbReference type="ARBA" id="ARBA00022553"/>
    </source>
</evidence>
<keyword evidence="2" id="KW-0488">Methylation</keyword>
<keyword evidence="13" id="KW-1075">Inhibition of eukaryotic host translation factors by virus</keyword>
<evidence type="ECO:0000256" key="7">
    <source>
        <dbReference type="ARBA" id="ARBA00022884"/>
    </source>
</evidence>
<dbReference type="OrthoDB" id="2556at10239"/>
<gene>
    <name evidence="15" type="primary">100K</name>
</gene>
<organismHost>
    <name type="scientific">Equus caballus</name>
    <name type="common">Horse</name>
    <dbReference type="NCBI Taxonomy" id="9796"/>
</organismHost>
<evidence type="ECO:0000256" key="11">
    <source>
        <dbReference type="ARBA" id="ARBA00023200"/>
    </source>
</evidence>
<keyword evidence="1" id="KW-0813">Transport</keyword>
<evidence type="ECO:0000256" key="9">
    <source>
        <dbReference type="ARBA" id="ARBA00022995"/>
    </source>
</evidence>
<reference evidence="15 16" key="1">
    <citation type="journal article" date="2015" name="Vet. Microbiol.">
        <title>Characterisation of the Equine adenovirus 2 genome.</title>
        <authorList>
            <person name="Giles C."/>
            <person name="Vanniasinkam T."/>
            <person name="Barton M."/>
            <person name="Mahony T.J."/>
        </authorList>
    </citation>
    <scope>NUCLEOTIDE SEQUENCE [LARGE SCALE GENOMIC DNA]</scope>
    <source>
        <strain evidence="15">EAdV2.385/75.9</strain>
    </source>
</reference>
<evidence type="ECO:0000256" key="10">
    <source>
        <dbReference type="ARBA" id="ARBA00023186"/>
    </source>
</evidence>
<sequence length="664" mass="75360">MTPGDYISEDVLQLHCSRQAKILRESLEERWKLTPSVKELSEAIESFLFRSSHHVNPIQKNGTAPNNPQLNFYPTFMVPETLATYHLFFQNQPIPLSCKANRTSANEILHLKHGSRIPEFPTLEDTSKIFEGLGDEVPAANALKDRDNSKLVELRDDSPRLAVVKRNTCLSHFAYPAVNLPPKVMTTVIHHLLVKKAVQNESQEVNDGAEQAVSDEQLKKWLETEKEEDLSQQRKNISAAVLVGSLLHSIKRFFHHTTVLKKTGESLHYMFKHGYVRQAVKISNVDITHLVSYMGLLHENRLGQSVLHNTLKGDSRLDYVRDTIYLFLIYTWQTAMGIWQQCLQDDNLRELEKILERRKKDIWCSFDEEDASRKLSEILFPQKLLTTLQNGLPDLASQSMMQNFRSFILERSGILPCLVSALPTDFVPIHFKESPPTLWAYTYFLRLANYLMYHNNLQEDSSGDGLLECYCRCNLCTPHRSLATNPALLNEVQVIDTFELQAPTGIDGKPGHSLKLTAGAWTTAYLKKFEESDYHPYSIRYFDSSEKGSLVQPTACVINQAHILAQLQSIRKAREEFLLKKGRGVYLDPQTGEELGPVQVDDDYEEQNESRQVSGENIRGGRKRQIAHPHRRGQRGSIGSGGHGGTGHGARCAGDKRKPENPSH</sequence>
<dbReference type="GO" id="GO:0039704">
    <property type="term" value="P:viral translational shunt"/>
    <property type="evidence" value="ECO:0007669"/>
    <property type="project" value="InterPro"/>
</dbReference>
<protein>
    <submittedName>
        <fullName evidence="15">100K</fullName>
    </submittedName>
</protein>
<evidence type="ECO:0000313" key="15">
    <source>
        <dbReference type="EMBL" id="AKT26036.1"/>
    </source>
</evidence>
<evidence type="ECO:0000256" key="2">
    <source>
        <dbReference type="ARBA" id="ARBA00022481"/>
    </source>
</evidence>
<evidence type="ECO:0000256" key="8">
    <source>
        <dbReference type="ARBA" id="ARBA00022921"/>
    </source>
</evidence>
<evidence type="ECO:0000256" key="14">
    <source>
        <dbReference type="SAM" id="MobiDB-lite"/>
    </source>
</evidence>
<keyword evidence="10" id="KW-0143">Chaperone</keyword>
<keyword evidence="8" id="KW-0426">Late protein</keyword>
<dbReference type="KEGG" id="vg:25395992"/>
<evidence type="ECO:0000313" key="16">
    <source>
        <dbReference type="Proteomes" id="UP000102399"/>
    </source>
</evidence>
<feature type="region of interest" description="Disordered" evidence="14">
    <location>
        <begin position="588"/>
        <end position="664"/>
    </location>
</feature>
<dbReference type="Pfam" id="PF02438">
    <property type="entry name" value="Adeno_100"/>
    <property type="match status" value="1"/>
</dbReference>
<evidence type="ECO:0000256" key="6">
    <source>
        <dbReference type="ARBA" id="ARBA00022809"/>
    </source>
</evidence>
<accession>A0A0K1DBV8</accession>